<feature type="compositionally biased region" description="Low complexity" evidence="1">
    <location>
        <begin position="40"/>
        <end position="54"/>
    </location>
</feature>
<sequence length="153" mass="16043">MLFPLLPEPPDHRKPGCWAPSSAALRDPAPAAPGWGGRPGVPARRGAWGASGALSRRRRNLSRRSAPRSFRLTCPDSLVGPRRAATARGGRPLWAAAPSLPSASRPARAKGLGAHGGDVPQPPSATAGWRVTWASARRKCPNGPPGPRRPLLS</sequence>
<accession>A0A6P9F967</accession>
<evidence type="ECO:0000313" key="2">
    <source>
        <dbReference type="Proteomes" id="UP000515165"/>
    </source>
</evidence>
<dbReference type="KEGG" id="zca:118356704"/>
<feature type="region of interest" description="Disordered" evidence="1">
    <location>
        <begin position="81"/>
        <end position="126"/>
    </location>
</feature>
<name>A0A6P9F967_ZALCA</name>
<dbReference type="RefSeq" id="XP_035581921.1">
    <property type="nucleotide sequence ID" value="XM_035726028.1"/>
</dbReference>
<dbReference type="GeneID" id="118356704"/>
<keyword evidence="2" id="KW-1185">Reference proteome</keyword>
<feature type="compositionally biased region" description="Basic residues" evidence="1">
    <location>
        <begin position="55"/>
        <end position="66"/>
    </location>
</feature>
<evidence type="ECO:0000313" key="3">
    <source>
        <dbReference type="RefSeq" id="XP_035581921.1"/>
    </source>
</evidence>
<protein>
    <submittedName>
        <fullName evidence="3">Dapper homolog 3-like</fullName>
    </submittedName>
</protein>
<reference evidence="3" key="1">
    <citation type="submission" date="2025-08" db="UniProtKB">
        <authorList>
            <consortium name="RefSeq"/>
        </authorList>
    </citation>
    <scope>IDENTIFICATION</scope>
    <source>
        <tissue evidence="3">Blood</tissue>
    </source>
</reference>
<feature type="compositionally biased region" description="Low complexity" evidence="1">
    <location>
        <begin position="81"/>
        <end position="106"/>
    </location>
</feature>
<feature type="region of interest" description="Disordered" evidence="1">
    <location>
        <begin position="1"/>
        <end position="67"/>
    </location>
</feature>
<proteinExistence type="predicted"/>
<dbReference type="AlphaFoldDB" id="A0A6P9F967"/>
<dbReference type="Proteomes" id="UP000515165">
    <property type="component" value="Chromosome 2"/>
</dbReference>
<evidence type="ECO:0000256" key="1">
    <source>
        <dbReference type="SAM" id="MobiDB-lite"/>
    </source>
</evidence>
<organism evidence="2 3">
    <name type="scientific">Zalophus californianus</name>
    <name type="common">California sealion</name>
    <dbReference type="NCBI Taxonomy" id="9704"/>
    <lineage>
        <taxon>Eukaryota</taxon>
        <taxon>Metazoa</taxon>
        <taxon>Chordata</taxon>
        <taxon>Craniata</taxon>
        <taxon>Vertebrata</taxon>
        <taxon>Euteleostomi</taxon>
        <taxon>Mammalia</taxon>
        <taxon>Eutheria</taxon>
        <taxon>Laurasiatheria</taxon>
        <taxon>Carnivora</taxon>
        <taxon>Caniformia</taxon>
        <taxon>Pinnipedia</taxon>
        <taxon>Otariidae</taxon>
        <taxon>Zalophus</taxon>
    </lineage>
</organism>
<gene>
    <name evidence="3" type="primary">LOC118356704</name>
</gene>